<gene>
    <name evidence="3" type="ORF">METZ01_LOCUS118604</name>
</gene>
<accession>A0A381XMA4</accession>
<reference evidence="3" key="1">
    <citation type="submission" date="2018-05" db="EMBL/GenBank/DDBJ databases">
        <authorList>
            <person name="Lanie J.A."/>
            <person name="Ng W.-L."/>
            <person name="Kazmierczak K.M."/>
            <person name="Andrzejewski T.M."/>
            <person name="Davidsen T.M."/>
            <person name="Wayne K.J."/>
            <person name="Tettelin H."/>
            <person name="Glass J.I."/>
            <person name="Rusch D."/>
            <person name="Podicherti R."/>
            <person name="Tsui H.-C.T."/>
            <person name="Winkler M.E."/>
        </authorList>
    </citation>
    <scope>NUCLEOTIDE SEQUENCE</scope>
</reference>
<feature type="domain" description="Solute-binding protein family 3/N-terminal" evidence="2">
    <location>
        <begin position="15"/>
        <end position="235"/>
    </location>
</feature>
<dbReference type="InterPro" id="IPR001638">
    <property type="entry name" value="Solute-binding_3/MltF_N"/>
</dbReference>
<dbReference type="Pfam" id="PF00497">
    <property type="entry name" value="SBP_bac_3"/>
    <property type="match status" value="1"/>
</dbReference>
<sequence length="241" mass="25587">MDFQDAVFELAPRGVLRAGINLSNFLLVTGKDPAGGPIGLAPDMARAIASRLKVEIELVSFSSPGELADAAETDAWDIGLIAAEPARAESIAFTPAYVEIEATYLVPGDSAVRAIADIDRPGVRIAVSERSAYDLYLTRNLQHASLVRAKGLSAAVDLFENEKVDALAGLRPGLISDAERFSGSRILDGRFTAVQQAVGTGVEKRFALAFLEDFVGYAKSSGLIEGLIDRHGMEGRLLPAS</sequence>
<name>A0A381XMA4_9ZZZZ</name>
<dbReference type="Gene3D" id="3.40.190.10">
    <property type="entry name" value="Periplasmic binding protein-like II"/>
    <property type="match status" value="2"/>
</dbReference>
<proteinExistence type="predicted"/>
<evidence type="ECO:0000313" key="3">
    <source>
        <dbReference type="EMBL" id="SVA65750.1"/>
    </source>
</evidence>
<evidence type="ECO:0000259" key="2">
    <source>
        <dbReference type="SMART" id="SM00062"/>
    </source>
</evidence>
<dbReference type="AlphaFoldDB" id="A0A381XMA4"/>
<organism evidence="3">
    <name type="scientific">marine metagenome</name>
    <dbReference type="NCBI Taxonomy" id="408172"/>
    <lineage>
        <taxon>unclassified sequences</taxon>
        <taxon>metagenomes</taxon>
        <taxon>ecological metagenomes</taxon>
    </lineage>
</organism>
<dbReference type="SMART" id="SM00062">
    <property type="entry name" value="PBPb"/>
    <property type="match status" value="1"/>
</dbReference>
<dbReference type="SUPFAM" id="SSF53850">
    <property type="entry name" value="Periplasmic binding protein-like II"/>
    <property type="match status" value="1"/>
</dbReference>
<dbReference type="EMBL" id="UINC01015647">
    <property type="protein sequence ID" value="SVA65750.1"/>
    <property type="molecule type" value="Genomic_DNA"/>
</dbReference>
<evidence type="ECO:0000256" key="1">
    <source>
        <dbReference type="ARBA" id="ARBA00022729"/>
    </source>
</evidence>
<keyword evidence="1" id="KW-0732">Signal</keyword>
<dbReference type="PANTHER" id="PTHR35936:SF17">
    <property type="entry name" value="ARGININE-BINDING EXTRACELLULAR PROTEIN ARTP"/>
    <property type="match status" value="1"/>
</dbReference>
<protein>
    <recommendedName>
        <fullName evidence="2">Solute-binding protein family 3/N-terminal domain-containing protein</fullName>
    </recommendedName>
</protein>
<dbReference type="PANTHER" id="PTHR35936">
    <property type="entry name" value="MEMBRANE-BOUND LYTIC MUREIN TRANSGLYCOSYLASE F"/>
    <property type="match status" value="1"/>
</dbReference>